<evidence type="ECO:0000256" key="1">
    <source>
        <dbReference type="SAM" id="Phobius"/>
    </source>
</evidence>
<feature type="transmembrane region" description="Helical" evidence="1">
    <location>
        <begin position="215"/>
        <end position="233"/>
    </location>
</feature>
<keyword evidence="3" id="KW-1185">Reference proteome</keyword>
<proteinExistence type="predicted"/>
<feature type="transmembrane region" description="Helical" evidence="1">
    <location>
        <begin position="140"/>
        <end position="170"/>
    </location>
</feature>
<dbReference type="RefSeq" id="WP_069032447.1">
    <property type="nucleotide sequence ID" value="NZ_MDKC01000002.1"/>
</dbReference>
<evidence type="ECO:0008006" key="4">
    <source>
        <dbReference type="Google" id="ProtNLM"/>
    </source>
</evidence>
<keyword evidence="1" id="KW-1133">Transmembrane helix</keyword>
<gene>
    <name evidence="2" type="ORF">BED47_03520</name>
</gene>
<feature type="transmembrane region" description="Helical" evidence="1">
    <location>
        <begin position="101"/>
        <end position="120"/>
    </location>
</feature>
<keyword evidence="1" id="KW-0472">Membrane</keyword>
<dbReference type="Proteomes" id="UP000094580">
    <property type="component" value="Unassembled WGS sequence"/>
</dbReference>
<evidence type="ECO:0000313" key="2">
    <source>
        <dbReference type="EMBL" id="ODG93371.1"/>
    </source>
</evidence>
<keyword evidence="1" id="KW-0812">Transmembrane</keyword>
<feature type="transmembrane region" description="Helical" evidence="1">
    <location>
        <begin position="6"/>
        <end position="23"/>
    </location>
</feature>
<dbReference type="InterPro" id="IPR007563">
    <property type="entry name" value="DUF554"/>
</dbReference>
<feature type="transmembrane region" description="Helical" evidence="1">
    <location>
        <begin position="56"/>
        <end position="73"/>
    </location>
</feature>
<sequence length="234" mass="25060">MVLLGSIVNAAAIIFGSLLGLFIKRIPDRMKNLVTQSISLVIIVIGFTLAMKTNQVLIVVFSLSLGAVVGEWLDIESKLDKLGLFIESKFHSKSEGSISKGFVTSTLLFCVGAMAILGALDSGLRHNHEILYTKSMMDGFLSIILTSTLGIGVLFSAVPVLIYQGFIAIFASFVPNLVTQHLLSSIIAEISGTGGILLIALGLNSLGLIKIKIGNMLPSILFALIIVCFIQFFK</sequence>
<name>A0ABX2ZVZ6_9BACI</name>
<organism evidence="2 3">
    <name type="scientific">Gottfriedia luciferensis</name>
    <dbReference type="NCBI Taxonomy" id="178774"/>
    <lineage>
        <taxon>Bacteria</taxon>
        <taxon>Bacillati</taxon>
        <taxon>Bacillota</taxon>
        <taxon>Bacilli</taxon>
        <taxon>Bacillales</taxon>
        <taxon>Bacillaceae</taxon>
        <taxon>Gottfriedia</taxon>
    </lineage>
</organism>
<reference evidence="2 3" key="1">
    <citation type="submission" date="2016-07" db="EMBL/GenBank/DDBJ databases">
        <authorList>
            <person name="Townsley L."/>
            <person name="Shank E.A."/>
        </authorList>
    </citation>
    <scope>NUCLEOTIDE SEQUENCE [LARGE SCALE GENOMIC DNA]</scope>
    <source>
        <strain evidence="2 3">CH01</strain>
    </source>
</reference>
<comment type="caution">
    <text evidence="2">The sequence shown here is derived from an EMBL/GenBank/DDBJ whole genome shotgun (WGS) entry which is preliminary data.</text>
</comment>
<feature type="transmembrane region" description="Helical" evidence="1">
    <location>
        <begin position="32"/>
        <end position="50"/>
    </location>
</feature>
<evidence type="ECO:0000313" key="3">
    <source>
        <dbReference type="Proteomes" id="UP000094580"/>
    </source>
</evidence>
<accession>A0ABX2ZVZ6</accession>
<protein>
    <recommendedName>
        <fullName evidence="4">DUF554 domain-containing protein</fullName>
    </recommendedName>
</protein>
<dbReference type="Pfam" id="PF04474">
    <property type="entry name" value="DUF554"/>
    <property type="match status" value="1"/>
</dbReference>
<dbReference type="EMBL" id="MDKC01000002">
    <property type="protein sequence ID" value="ODG93371.1"/>
    <property type="molecule type" value="Genomic_DNA"/>
</dbReference>
<dbReference type="PANTHER" id="PTHR36111">
    <property type="entry name" value="INNER MEMBRANE PROTEIN-RELATED"/>
    <property type="match status" value="1"/>
</dbReference>
<feature type="transmembrane region" description="Helical" evidence="1">
    <location>
        <begin position="182"/>
        <end position="203"/>
    </location>
</feature>
<dbReference type="PANTHER" id="PTHR36111:SF2">
    <property type="entry name" value="INNER MEMBRANE PROTEIN"/>
    <property type="match status" value="1"/>
</dbReference>